<dbReference type="AlphaFoldDB" id="A0A075GYZ9"/>
<sequence>MEWEAIEETSSSGTSEPTSTVRGGLASSLTAHLISASAADPLRPLRSSTLIESTCSVKVDSPQSRLNRRQVESSVLAFRDLLTLSLSAPSLRLLSASLRRG</sequence>
<evidence type="ECO:0000256" key="1">
    <source>
        <dbReference type="SAM" id="MobiDB-lite"/>
    </source>
</evidence>
<reference evidence="2" key="1">
    <citation type="journal article" date="2014" name="Genome Biol. Evol.">
        <title>Pangenome evidence for extensive interdomain horizontal transfer affecting lineage core and shell genes in uncultured planktonic thaumarchaeota and euryarchaeota.</title>
        <authorList>
            <person name="Deschamps P."/>
            <person name="Zivanovic Y."/>
            <person name="Moreira D."/>
            <person name="Rodriguez-Valera F."/>
            <person name="Lopez-Garcia P."/>
        </authorList>
    </citation>
    <scope>NUCLEOTIDE SEQUENCE</scope>
</reference>
<evidence type="ECO:0000313" key="2">
    <source>
        <dbReference type="EMBL" id="AIF06988.1"/>
    </source>
</evidence>
<feature type="region of interest" description="Disordered" evidence="1">
    <location>
        <begin position="1"/>
        <end position="24"/>
    </location>
</feature>
<accession>A0A075GYZ9</accession>
<name>A0A075GYZ9_9EURY</name>
<feature type="compositionally biased region" description="Low complexity" evidence="1">
    <location>
        <begin position="8"/>
        <end position="20"/>
    </location>
</feature>
<organism evidence="2">
    <name type="scientific">uncultured marine group II/III euryarchaeote KM3_198_E02</name>
    <dbReference type="NCBI Taxonomy" id="1457973"/>
    <lineage>
        <taxon>Archaea</taxon>
        <taxon>Methanobacteriati</taxon>
        <taxon>Methanobacteriota</taxon>
        <taxon>environmental samples</taxon>
    </lineage>
</organism>
<protein>
    <submittedName>
        <fullName evidence="2">Uncharacterized protein</fullName>
    </submittedName>
</protein>
<proteinExistence type="predicted"/>
<dbReference type="EMBL" id="KF900787">
    <property type="protein sequence ID" value="AIF06988.1"/>
    <property type="molecule type" value="Genomic_DNA"/>
</dbReference>